<gene>
    <name evidence="1" type="ORF">FHL15_006827</name>
</gene>
<accession>A0A553HW79</accession>
<dbReference type="EMBL" id="VFLP01000038">
    <property type="protein sequence ID" value="TRX92212.1"/>
    <property type="molecule type" value="Genomic_DNA"/>
</dbReference>
<evidence type="ECO:0000313" key="2">
    <source>
        <dbReference type="Proteomes" id="UP000319160"/>
    </source>
</evidence>
<organism evidence="1 2">
    <name type="scientific">Xylaria flabelliformis</name>
    <dbReference type="NCBI Taxonomy" id="2512241"/>
    <lineage>
        <taxon>Eukaryota</taxon>
        <taxon>Fungi</taxon>
        <taxon>Dikarya</taxon>
        <taxon>Ascomycota</taxon>
        <taxon>Pezizomycotina</taxon>
        <taxon>Sordariomycetes</taxon>
        <taxon>Xylariomycetidae</taxon>
        <taxon>Xylariales</taxon>
        <taxon>Xylariaceae</taxon>
        <taxon>Xylaria</taxon>
    </lineage>
</organism>
<dbReference type="OrthoDB" id="10493642at2759"/>
<sequence length="220" mass="24613">MSGRREPPDSSQHCSLASGVDFTSKRVLATTGSLSASALYRLIGHGRQVNMKWTLETFVYKRTSAYRCLAAPLKETSIRVDFAPSTCIQIYDRWSPEDQFPLIAQLGIMLTALWDVVAIPVKQGRGAGFKANAGTKLHSGLANYHSPCAIRAGATSFEQRRLPFSYDSNFNGTFHYRPGNIRERKTLRKSQLYTTLVQGPIYVLSEENAYRRVELQSNSI</sequence>
<dbReference type="Proteomes" id="UP000319160">
    <property type="component" value="Unassembled WGS sequence"/>
</dbReference>
<protein>
    <submittedName>
        <fullName evidence="1">Uncharacterized protein</fullName>
    </submittedName>
</protein>
<evidence type="ECO:0000313" key="1">
    <source>
        <dbReference type="EMBL" id="TRX92212.1"/>
    </source>
</evidence>
<reference evidence="2" key="1">
    <citation type="submission" date="2019-06" db="EMBL/GenBank/DDBJ databases">
        <title>Draft genome sequence of the griseofulvin-producing fungus Xylaria cubensis strain G536.</title>
        <authorList>
            <person name="Mead M.E."/>
            <person name="Raja H.A."/>
            <person name="Steenwyk J.L."/>
            <person name="Knowles S.L."/>
            <person name="Oberlies N.H."/>
            <person name="Rokas A."/>
        </authorList>
    </citation>
    <scope>NUCLEOTIDE SEQUENCE [LARGE SCALE GENOMIC DNA]</scope>
    <source>
        <strain evidence="2">G536</strain>
    </source>
</reference>
<name>A0A553HW79_9PEZI</name>
<keyword evidence="2" id="KW-1185">Reference proteome</keyword>
<dbReference type="AlphaFoldDB" id="A0A553HW79"/>
<comment type="caution">
    <text evidence="1">The sequence shown here is derived from an EMBL/GenBank/DDBJ whole genome shotgun (WGS) entry which is preliminary data.</text>
</comment>
<proteinExistence type="predicted"/>